<dbReference type="EMBL" id="JASNQZ010000002">
    <property type="protein sequence ID" value="KAL0959620.1"/>
    <property type="molecule type" value="Genomic_DNA"/>
</dbReference>
<evidence type="ECO:0000256" key="1">
    <source>
        <dbReference type="SAM" id="MobiDB-lite"/>
    </source>
</evidence>
<feature type="region of interest" description="Disordered" evidence="1">
    <location>
        <begin position="499"/>
        <end position="525"/>
    </location>
</feature>
<dbReference type="Proteomes" id="UP001556367">
    <property type="component" value="Unassembled WGS sequence"/>
</dbReference>
<feature type="region of interest" description="Disordered" evidence="1">
    <location>
        <begin position="675"/>
        <end position="698"/>
    </location>
</feature>
<sequence length="698" mass="75099">MRQSLTIAFLLSAIATAQTVNDWSQPCFNHTCTYHLPREEGQGTLKLWGPPGTISDITPSAGWEILDCDPHKKEQEIRIVCKDGASCEHLNSHDGPEGKIVRLPESCGKMAFARIRRSWVHDDQTIPHHVARHLSKRGPPPVVLGKHITHELASRATSEVKFEAIGTTSRSEAGAYTASNGEKGEGTVVSGKPATPAMKYTTGPMIASSFMGKKVVSVATAFKGAASKKVGALCQELFSRGIKNVELEQHIKPNISDVVLGSVSAKCDGGTNVTSKLTASVKGDFVALVGVHMRGTIDGKMERAEVYVQLDGKVSGGVKLSSNMKGKIPMIEKSLFKQGLPGLSFGHVFAVGPTLEVVGMIQADLELKADLKYDFNYDLGSMRQSFPPKEGPSDFKPKDNSSPLGITVDRTVNAMGQLSFHIVPRVNIELSFTNSLRAAIYVAADTFVGVGLNLNHQTTTKYGTPTKASDTPSESTESVPQTIAPKVVSRAFGFFSKKKDSVKPTQNPVRKASTGPGPQAAATSAKSELDLSLIKAVPDTNNEFQKLSSTEAKSACLFVHPQVKLLTGMDFDAGLFGIADLLGFNEKLNKISVLKTFPGRKWSLLLSGTECPKVKPVPPELTVNSRVYRRRSLGSTLSSFAQCLKSPKLSTISKNDLWVYPLLKGGVSTERTLTKETKDGKFSSTSKHNIAGPLAPKP</sequence>
<evidence type="ECO:0000313" key="4">
    <source>
        <dbReference type="Proteomes" id="UP001556367"/>
    </source>
</evidence>
<feature type="chain" id="PRO_5046185127" evidence="2">
    <location>
        <begin position="20"/>
        <end position="698"/>
    </location>
</feature>
<comment type="caution">
    <text evidence="3">The sequence shown here is derived from an EMBL/GenBank/DDBJ whole genome shotgun (WGS) entry which is preliminary data.</text>
</comment>
<keyword evidence="4" id="KW-1185">Reference proteome</keyword>
<organism evidence="3 4">
    <name type="scientific">Hohenbuehelia grisea</name>
    <dbReference type="NCBI Taxonomy" id="104357"/>
    <lineage>
        <taxon>Eukaryota</taxon>
        <taxon>Fungi</taxon>
        <taxon>Dikarya</taxon>
        <taxon>Basidiomycota</taxon>
        <taxon>Agaricomycotina</taxon>
        <taxon>Agaricomycetes</taxon>
        <taxon>Agaricomycetidae</taxon>
        <taxon>Agaricales</taxon>
        <taxon>Pleurotineae</taxon>
        <taxon>Pleurotaceae</taxon>
        <taxon>Hohenbuehelia</taxon>
    </lineage>
</organism>
<evidence type="ECO:0000256" key="2">
    <source>
        <dbReference type="SAM" id="SignalP"/>
    </source>
</evidence>
<keyword evidence="2" id="KW-0732">Signal</keyword>
<proteinExistence type="predicted"/>
<evidence type="ECO:0000313" key="3">
    <source>
        <dbReference type="EMBL" id="KAL0959620.1"/>
    </source>
</evidence>
<gene>
    <name evidence="3" type="ORF">HGRIS_011323</name>
</gene>
<protein>
    <submittedName>
        <fullName evidence="3">Uncharacterized protein</fullName>
    </submittedName>
</protein>
<feature type="region of interest" description="Disordered" evidence="1">
    <location>
        <begin position="458"/>
        <end position="481"/>
    </location>
</feature>
<reference evidence="4" key="1">
    <citation type="submission" date="2024-06" db="EMBL/GenBank/DDBJ databases">
        <title>Multi-omics analyses provide insights into the biosynthesis of the anticancer antibiotic pleurotin in Hohenbuehelia grisea.</title>
        <authorList>
            <person name="Weaver J.A."/>
            <person name="Alberti F."/>
        </authorList>
    </citation>
    <scope>NUCLEOTIDE SEQUENCE [LARGE SCALE GENOMIC DNA]</scope>
    <source>
        <strain evidence="4">T-177</strain>
    </source>
</reference>
<name>A0ABR3JWN8_9AGAR</name>
<accession>A0ABR3JWN8</accession>
<feature type="signal peptide" evidence="2">
    <location>
        <begin position="1"/>
        <end position="19"/>
    </location>
</feature>